<keyword evidence="2" id="KW-1185">Reference proteome</keyword>
<accession>A0ACD5XUM9</accession>
<protein>
    <submittedName>
        <fullName evidence="1">Uncharacterized protein</fullName>
    </submittedName>
</protein>
<organism evidence="1 2">
    <name type="scientific">Avena sativa</name>
    <name type="common">Oat</name>
    <dbReference type="NCBI Taxonomy" id="4498"/>
    <lineage>
        <taxon>Eukaryota</taxon>
        <taxon>Viridiplantae</taxon>
        <taxon>Streptophyta</taxon>
        <taxon>Embryophyta</taxon>
        <taxon>Tracheophyta</taxon>
        <taxon>Spermatophyta</taxon>
        <taxon>Magnoliopsida</taxon>
        <taxon>Liliopsida</taxon>
        <taxon>Poales</taxon>
        <taxon>Poaceae</taxon>
        <taxon>BOP clade</taxon>
        <taxon>Pooideae</taxon>
        <taxon>Poodae</taxon>
        <taxon>Poeae</taxon>
        <taxon>Poeae Chloroplast Group 1 (Aveneae type)</taxon>
        <taxon>Aveninae</taxon>
        <taxon>Avena</taxon>
    </lineage>
</organism>
<proteinExistence type="predicted"/>
<evidence type="ECO:0000313" key="2">
    <source>
        <dbReference type="Proteomes" id="UP001732700"/>
    </source>
</evidence>
<reference evidence="1" key="2">
    <citation type="submission" date="2025-09" db="UniProtKB">
        <authorList>
            <consortium name="EnsemblPlants"/>
        </authorList>
    </citation>
    <scope>IDENTIFICATION</scope>
</reference>
<sequence length="428" mass="49026">MVELRMMYDLLYTKAMVLQSRTGRILRCIAEISMVVAFVLFMANRELHTQNGANVVITYTLFVGAMFMEAYSVSMVILSPWTRARSKRGSFLNWLSCCSASCLSNAGMQPAAGFSMGQFNLTDYSVSEKHMPRLFSKVVGMLGLENRWRNFWHIQNVEDKEISLYIEGLLCSEKGSNNLELRRELNYALSLPFEHALFRLHIYTDMHLSRLGRHLGDEMELLASQCRKLSEYIIYLMAVHPSMLPVSNAAQDLEHHYTVWVRDHSGTMRKPDVLESYASERLYNETYSRSPFGPSPPSVSSLKAMREVWAWLLIYVAGKCPVELHARQLGNGLELLTSVWLLMVHRGLGDVGKREVNLFESRDPYVPKAGSLVSVNENSWIQRREGPLYAFEFPQEYELRPRGETPRLFRIGTASEQPQEYEGMLFSG</sequence>
<name>A0ACD5XUM9_AVESA</name>
<evidence type="ECO:0000313" key="1">
    <source>
        <dbReference type="EnsemblPlants" id="AVESA.00010b.r2.5AG0854940.1.CDS.1"/>
    </source>
</evidence>
<dbReference type="EnsemblPlants" id="AVESA.00010b.r2.5AG0854940.1">
    <property type="protein sequence ID" value="AVESA.00010b.r2.5AG0854940.1.CDS.1"/>
    <property type="gene ID" value="AVESA.00010b.r2.5AG0854940"/>
</dbReference>
<reference evidence="1" key="1">
    <citation type="submission" date="2021-05" db="EMBL/GenBank/DDBJ databases">
        <authorList>
            <person name="Scholz U."/>
            <person name="Mascher M."/>
            <person name="Fiebig A."/>
        </authorList>
    </citation>
    <scope>NUCLEOTIDE SEQUENCE [LARGE SCALE GENOMIC DNA]</scope>
</reference>
<dbReference type="Proteomes" id="UP001732700">
    <property type="component" value="Chromosome 5A"/>
</dbReference>